<proteinExistence type="predicted"/>
<dbReference type="AlphaFoldDB" id="A0A8J7GIS9"/>
<comment type="caution">
    <text evidence="2">The sequence shown here is derived from an EMBL/GenBank/DDBJ whole genome shotgun (WGS) entry which is preliminary data.</text>
</comment>
<name>A0A8J7GIS9_9ACTN</name>
<keyword evidence="1" id="KW-1133">Transmembrane helix</keyword>
<keyword evidence="3" id="KW-1185">Reference proteome</keyword>
<keyword evidence="1" id="KW-0472">Membrane</keyword>
<dbReference type="EMBL" id="JADOUF010000001">
    <property type="protein sequence ID" value="MBG6138280.1"/>
    <property type="molecule type" value="Genomic_DNA"/>
</dbReference>
<accession>A0A8J7GIS9</accession>
<feature type="transmembrane region" description="Helical" evidence="1">
    <location>
        <begin position="6"/>
        <end position="30"/>
    </location>
</feature>
<gene>
    <name evidence="2" type="ORF">IW245_004474</name>
</gene>
<organism evidence="2 3">
    <name type="scientific">Longispora fulva</name>
    <dbReference type="NCBI Taxonomy" id="619741"/>
    <lineage>
        <taxon>Bacteria</taxon>
        <taxon>Bacillati</taxon>
        <taxon>Actinomycetota</taxon>
        <taxon>Actinomycetes</taxon>
        <taxon>Micromonosporales</taxon>
        <taxon>Micromonosporaceae</taxon>
        <taxon>Longispora</taxon>
    </lineage>
</organism>
<dbReference type="Proteomes" id="UP000622552">
    <property type="component" value="Unassembled WGS sequence"/>
</dbReference>
<keyword evidence="1" id="KW-0812">Transmembrane</keyword>
<evidence type="ECO:0000256" key="1">
    <source>
        <dbReference type="SAM" id="Phobius"/>
    </source>
</evidence>
<evidence type="ECO:0000313" key="2">
    <source>
        <dbReference type="EMBL" id="MBG6138280.1"/>
    </source>
</evidence>
<protein>
    <submittedName>
        <fullName evidence="2">Sec-independent protein translocase protein TatA</fullName>
    </submittedName>
</protein>
<reference evidence="2" key="1">
    <citation type="submission" date="2020-11" db="EMBL/GenBank/DDBJ databases">
        <title>Sequencing the genomes of 1000 actinobacteria strains.</title>
        <authorList>
            <person name="Klenk H.-P."/>
        </authorList>
    </citation>
    <scope>NUCLEOTIDE SEQUENCE</scope>
    <source>
        <strain evidence="2">DSM 45356</strain>
    </source>
</reference>
<evidence type="ECO:0000313" key="3">
    <source>
        <dbReference type="Proteomes" id="UP000622552"/>
    </source>
</evidence>
<sequence length="37" mass="3852">MGSLQPWHLAVILCPIVVVVAAVIGVVSAVSRGKKRP</sequence>